<dbReference type="GO" id="GO:0016491">
    <property type="term" value="F:oxidoreductase activity"/>
    <property type="evidence" value="ECO:0007669"/>
    <property type="project" value="UniProtKB-KW"/>
</dbReference>
<dbReference type="STRING" id="266779.Meso_1852"/>
<evidence type="ECO:0000256" key="3">
    <source>
        <dbReference type="ARBA" id="ARBA00022643"/>
    </source>
</evidence>
<accession>Q11H80</accession>
<keyword evidence="4" id="KW-0560">Oxidoreductase</keyword>
<keyword evidence="3" id="KW-0288">FMN</keyword>
<dbReference type="Pfam" id="PF03358">
    <property type="entry name" value="FMN_red"/>
    <property type="match status" value="1"/>
</dbReference>
<dbReference type="PANTHER" id="PTHR43408">
    <property type="entry name" value="FMN REDUCTASE (NADPH)"/>
    <property type="match status" value="1"/>
</dbReference>
<dbReference type="HOGENOM" id="CLU_055322_3_3_5"/>
<sequence>MTRKIIGLAGSIRRPSKTRALVTSLVAETARQCGGANAVYDVLDLMPDLGTCLFRSDASPKLERILQEIESADALIVASPVYKGSYGGLFKHLIDLLDPNSLLERPVLIAATGGGQRHALMVEHQMRPLFGFFGASSVPLAVYASDTDFKDGELTDEPTRQRCVMACRQLSSLIKHRIPFETDPAEKRWA</sequence>
<keyword evidence="2" id="KW-0285">Flavoprotein</keyword>
<dbReference type="SUPFAM" id="SSF52218">
    <property type="entry name" value="Flavoproteins"/>
    <property type="match status" value="1"/>
</dbReference>
<evidence type="ECO:0000256" key="2">
    <source>
        <dbReference type="ARBA" id="ARBA00022630"/>
    </source>
</evidence>
<organism evidence="6">
    <name type="scientific">Chelativorans sp. (strain BNC1)</name>
    <dbReference type="NCBI Taxonomy" id="266779"/>
    <lineage>
        <taxon>Bacteria</taxon>
        <taxon>Pseudomonadati</taxon>
        <taxon>Pseudomonadota</taxon>
        <taxon>Alphaproteobacteria</taxon>
        <taxon>Hyphomicrobiales</taxon>
        <taxon>Phyllobacteriaceae</taxon>
        <taxon>Chelativorans</taxon>
    </lineage>
</organism>
<comment type="similarity">
    <text evidence="1">Belongs to the SsuE family.</text>
</comment>
<evidence type="ECO:0000259" key="5">
    <source>
        <dbReference type="Pfam" id="PF03358"/>
    </source>
</evidence>
<dbReference type="eggNOG" id="COG0431">
    <property type="taxonomic scope" value="Bacteria"/>
</dbReference>
<dbReference type="InterPro" id="IPR005025">
    <property type="entry name" value="FMN_Rdtase-like_dom"/>
</dbReference>
<dbReference type="AlphaFoldDB" id="Q11H80"/>
<feature type="domain" description="NADPH-dependent FMN reductase-like" evidence="5">
    <location>
        <begin position="4"/>
        <end position="147"/>
    </location>
</feature>
<dbReference type="KEGG" id="mes:Meso_1852"/>
<evidence type="ECO:0000256" key="4">
    <source>
        <dbReference type="ARBA" id="ARBA00023002"/>
    </source>
</evidence>
<dbReference type="PANTHER" id="PTHR43408:SF2">
    <property type="entry name" value="FMN REDUCTASE (NADPH)"/>
    <property type="match status" value="1"/>
</dbReference>
<dbReference type="InterPro" id="IPR029039">
    <property type="entry name" value="Flavoprotein-like_sf"/>
</dbReference>
<dbReference type="NCBIfam" id="TIGR03566">
    <property type="entry name" value="FMN_reduc_MsuE"/>
    <property type="match status" value="1"/>
</dbReference>
<dbReference type="EMBL" id="CP000390">
    <property type="protein sequence ID" value="ABG63245.1"/>
    <property type="molecule type" value="Genomic_DNA"/>
</dbReference>
<reference evidence="6" key="1">
    <citation type="submission" date="2006-06" db="EMBL/GenBank/DDBJ databases">
        <title>Complete sequence of chromosome of Chelativorans sp. BNC1.</title>
        <authorList>
            <consortium name="US DOE Joint Genome Institute"/>
            <person name="Copeland A."/>
            <person name="Lucas S."/>
            <person name="Lapidus A."/>
            <person name="Barry K."/>
            <person name="Detter J.C."/>
            <person name="Glavina del Rio T."/>
            <person name="Hammon N."/>
            <person name="Israni S."/>
            <person name="Dalin E."/>
            <person name="Tice H."/>
            <person name="Pitluck S."/>
            <person name="Chertkov O."/>
            <person name="Brettin T."/>
            <person name="Bruce D."/>
            <person name="Han C."/>
            <person name="Tapia R."/>
            <person name="Gilna P."/>
            <person name="Schmutz J."/>
            <person name="Larimer F."/>
            <person name="Land M."/>
            <person name="Hauser L."/>
            <person name="Kyrpides N."/>
            <person name="Mikhailova N."/>
            <person name="Richardson P."/>
        </authorList>
    </citation>
    <scope>NUCLEOTIDE SEQUENCE</scope>
    <source>
        <strain evidence="6">BNC1</strain>
    </source>
</reference>
<dbReference type="OrthoDB" id="1643408at2"/>
<dbReference type="Gene3D" id="3.40.50.360">
    <property type="match status" value="1"/>
</dbReference>
<proteinExistence type="inferred from homology"/>
<gene>
    <name evidence="6" type="ordered locus">Meso_1852</name>
</gene>
<dbReference type="InterPro" id="IPR051814">
    <property type="entry name" value="NAD(P)H-dep_FMN_reductase"/>
</dbReference>
<evidence type="ECO:0000313" key="6">
    <source>
        <dbReference type="EMBL" id="ABG63245.1"/>
    </source>
</evidence>
<evidence type="ECO:0000256" key="1">
    <source>
        <dbReference type="ARBA" id="ARBA00005990"/>
    </source>
</evidence>
<protein>
    <submittedName>
        <fullName evidence="6">NADPH-dependent FMN reductase</fullName>
    </submittedName>
</protein>
<dbReference type="InterPro" id="IPR019912">
    <property type="entry name" value="FMN_Rdtase_MsuE-like"/>
</dbReference>
<name>Q11H80_CHESB</name>